<feature type="domain" description="C2H2-type" evidence="7">
    <location>
        <begin position="302"/>
        <end position="329"/>
    </location>
</feature>
<dbReference type="FunFam" id="3.30.160.60:FF:000624">
    <property type="entry name" value="zinc finger protein 697"/>
    <property type="match status" value="1"/>
</dbReference>
<feature type="domain" description="C2H2-type" evidence="7">
    <location>
        <begin position="233"/>
        <end position="261"/>
    </location>
</feature>
<feature type="domain" description="C2H2-type" evidence="7">
    <location>
        <begin position="206"/>
        <end position="233"/>
    </location>
</feature>
<dbReference type="InterPro" id="IPR036236">
    <property type="entry name" value="Znf_C2H2_sf"/>
</dbReference>
<feature type="domain" description="C2H2-type" evidence="7">
    <location>
        <begin position="55"/>
        <end position="82"/>
    </location>
</feature>
<evidence type="ECO:0000256" key="5">
    <source>
        <dbReference type="PROSITE-ProRule" id="PRU00042"/>
    </source>
</evidence>
<dbReference type="EMBL" id="CAKASE010000082">
    <property type="protein sequence ID" value="CAG9584530.1"/>
    <property type="molecule type" value="Genomic_DNA"/>
</dbReference>
<sequence>MELMIKQSLIAKSKLATVKRCEGVTHFTCVECSAEYDDKEKLELHLFSHYHTYRFICGVCGTGLKRKEHLDRHMQEHTEYRPHICPDCGKGFKRKEHLNIHMTIHKGDKNLMCSLCQKAFYRKDHLQKHLQTHNKNFVKHNSILEPDIDIKQEAEEYEEFNPIITSVIGNDEAQAFMETDDQNSSESTSDQRDVKPEPVVDASRPFVCQDCGKSYKRKDHLKIHSWTHIKREVLCGQCGRAFHTADQMLVHVNLVHIRTHETADGVAQLRALLGDQIDVEVLNNSSGLLVERGASSPERRPHECPVCHRKFKRKQHLKVHANVHFKQTHTVWCSLCNEGFSDNSQFEGHQCQFTSQSQGAEYDSVTRDSPPQDAKKENNPIDFVEVELHDPSNESRLPLPRRVYLCKYCGKPFKRKDHYKIHLFIHTGVKSFFCPDCGKGFYRKDHLQKHMIVHAKFKLKPKHKKEVPALVPIDTLKKEVKPEITIHAPSNTKLRVPLQIKVPYQMVMSSDNGEQTAVTIHPTDDTLII</sequence>
<dbReference type="FunFam" id="3.30.160.60:FF:000100">
    <property type="entry name" value="Zinc finger 45-like"/>
    <property type="match status" value="1"/>
</dbReference>
<protein>
    <submittedName>
        <fullName evidence="8">(African queen) hypothetical protein</fullName>
    </submittedName>
</protein>
<dbReference type="OrthoDB" id="3176202at2759"/>
<reference evidence="8" key="1">
    <citation type="submission" date="2021-09" db="EMBL/GenBank/DDBJ databases">
        <authorList>
            <person name="Martin H S."/>
        </authorList>
    </citation>
    <scope>NUCLEOTIDE SEQUENCE</scope>
</reference>
<dbReference type="SMART" id="SM00355">
    <property type="entry name" value="ZnF_C2H2"/>
    <property type="match status" value="9"/>
</dbReference>
<feature type="region of interest" description="Disordered" evidence="6">
    <location>
        <begin position="179"/>
        <end position="198"/>
    </location>
</feature>
<dbReference type="PROSITE" id="PS50157">
    <property type="entry name" value="ZINC_FINGER_C2H2_2"/>
    <property type="match status" value="8"/>
</dbReference>
<dbReference type="InterPro" id="IPR013087">
    <property type="entry name" value="Znf_C2H2_type"/>
</dbReference>
<dbReference type="PROSITE" id="PS00028">
    <property type="entry name" value="ZINC_FINGER_C2H2_1"/>
    <property type="match status" value="8"/>
</dbReference>
<keyword evidence="1" id="KW-0479">Metal-binding</keyword>
<dbReference type="Proteomes" id="UP000789524">
    <property type="component" value="Unassembled WGS sequence"/>
</dbReference>
<evidence type="ECO:0000259" key="7">
    <source>
        <dbReference type="PROSITE" id="PS50157"/>
    </source>
</evidence>
<dbReference type="SUPFAM" id="SSF57667">
    <property type="entry name" value="beta-beta-alpha zinc fingers"/>
    <property type="match status" value="6"/>
</dbReference>
<evidence type="ECO:0000313" key="8">
    <source>
        <dbReference type="EMBL" id="CAG9584530.1"/>
    </source>
</evidence>
<feature type="domain" description="C2H2-type" evidence="7">
    <location>
        <begin position="432"/>
        <end position="459"/>
    </location>
</feature>
<organism evidence="8 9">
    <name type="scientific">Danaus chrysippus</name>
    <name type="common">African queen</name>
    <dbReference type="NCBI Taxonomy" id="151541"/>
    <lineage>
        <taxon>Eukaryota</taxon>
        <taxon>Metazoa</taxon>
        <taxon>Ecdysozoa</taxon>
        <taxon>Arthropoda</taxon>
        <taxon>Hexapoda</taxon>
        <taxon>Insecta</taxon>
        <taxon>Pterygota</taxon>
        <taxon>Neoptera</taxon>
        <taxon>Endopterygota</taxon>
        <taxon>Lepidoptera</taxon>
        <taxon>Glossata</taxon>
        <taxon>Ditrysia</taxon>
        <taxon>Papilionoidea</taxon>
        <taxon>Nymphalidae</taxon>
        <taxon>Danainae</taxon>
        <taxon>Danaini</taxon>
        <taxon>Danaina</taxon>
        <taxon>Danaus</taxon>
        <taxon>Anosia</taxon>
    </lineage>
</organism>
<feature type="domain" description="C2H2-type" evidence="7">
    <location>
        <begin position="404"/>
        <end position="431"/>
    </location>
</feature>
<keyword evidence="3 5" id="KW-0863">Zinc-finger</keyword>
<dbReference type="Gene3D" id="3.30.160.60">
    <property type="entry name" value="Classic Zinc Finger"/>
    <property type="match status" value="7"/>
</dbReference>
<comment type="caution">
    <text evidence="8">The sequence shown here is derived from an EMBL/GenBank/DDBJ whole genome shotgun (WGS) entry which is preliminary data.</text>
</comment>
<evidence type="ECO:0000256" key="1">
    <source>
        <dbReference type="ARBA" id="ARBA00022723"/>
    </source>
</evidence>
<evidence type="ECO:0000313" key="9">
    <source>
        <dbReference type="Proteomes" id="UP000789524"/>
    </source>
</evidence>
<name>A0A8J2W776_9NEOP</name>
<feature type="domain" description="C2H2-type" evidence="7">
    <location>
        <begin position="83"/>
        <end position="110"/>
    </location>
</feature>
<dbReference type="Pfam" id="PF00096">
    <property type="entry name" value="zf-C2H2"/>
    <property type="match status" value="7"/>
</dbReference>
<dbReference type="FunFam" id="3.30.160.60:FF:001325">
    <property type="entry name" value="zinc finger protein 200"/>
    <property type="match status" value="1"/>
</dbReference>
<proteinExistence type="predicted"/>
<dbReference type="GO" id="GO:0048598">
    <property type="term" value="P:embryonic morphogenesis"/>
    <property type="evidence" value="ECO:0007669"/>
    <property type="project" value="UniProtKB-ARBA"/>
</dbReference>
<keyword evidence="9" id="KW-1185">Reference proteome</keyword>
<evidence type="ECO:0000256" key="2">
    <source>
        <dbReference type="ARBA" id="ARBA00022737"/>
    </source>
</evidence>
<dbReference type="AlphaFoldDB" id="A0A8J2W776"/>
<keyword evidence="4" id="KW-0862">Zinc</keyword>
<feature type="compositionally biased region" description="Basic and acidic residues" evidence="6">
    <location>
        <begin position="189"/>
        <end position="198"/>
    </location>
</feature>
<evidence type="ECO:0000256" key="6">
    <source>
        <dbReference type="SAM" id="MobiDB-lite"/>
    </source>
</evidence>
<evidence type="ECO:0000256" key="3">
    <source>
        <dbReference type="ARBA" id="ARBA00022771"/>
    </source>
</evidence>
<accession>A0A8J2W776</accession>
<gene>
    <name evidence="8" type="ORF">DCHRY22_LOCUS15103</name>
</gene>
<dbReference type="PANTHER" id="PTHR24379">
    <property type="entry name" value="KRAB AND ZINC FINGER DOMAIN-CONTAINING"/>
    <property type="match status" value="1"/>
</dbReference>
<keyword evidence="2" id="KW-0677">Repeat</keyword>
<feature type="domain" description="C2H2-type" evidence="7">
    <location>
        <begin position="111"/>
        <end position="133"/>
    </location>
</feature>
<evidence type="ECO:0000256" key="4">
    <source>
        <dbReference type="ARBA" id="ARBA00022833"/>
    </source>
</evidence>
<dbReference type="GO" id="GO:0008270">
    <property type="term" value="F:zinc ion binding"/>
    <property type="evidence" value="ECO:0007669"/>
    <property type="project" value="UniProtKB-KW"/>
</dbReference>
<dbReference type="PANTHER" id="PTHR24379:SF121">
    <property type="entry name" value="C2H2-TYPE DOMAIN-CONTAINING PROTEIN"/>
    <property type="match status" value="1"/>
</dbReference>